<feature type="compositionally biased region" description="Polar residues" evidence="1">
    <location>
        <begin position="63"/>
        <end position="73"/>
    </location>
</feature>
<accession>A0A9W6L8X5</accession>
<feature type="region of interest" description="Disordered" evidence="1">
    <location>
        <begin position="63"/>
        <end position="86"/>
    </location>
</feature>
<name>A0A9W6L8X5_9BACT</name>
<dbReference type="RefSeq" id="WP_281796354.1">
    <property type="nucleotide sequence ID" value="NZ_BSDR01000001.1"/>
</dbReference>
<evidence type="ECO:0000256" key="1">
    <source>
        <dbReference type="SAM" id="MobiDB-lite"/>
    </source>
</evidence>
<dbReference type="PANTHER" id="PTHR34404:SF2">
    <property type="entry name" value="CONSERVED SERINE RICH PROTEIN"/>
    <property type="match status" value="1"/>
</dbReference>
<evidence type="ECO:0000313" key="4">
    <source>
        <dbReference type="Proteomes" id="UP001144372"/>
    </source>
</evidence>
<dbReference type="PANTHER" id="PTHR34404">
    <property type="entry name" value="REGULATORY PROTEIN, FMDB FAMILY"/>
    <property type="match status" value="1"/>
</dbReference>
<dbReference type="SMART" id="SM00834">
    <property type="entry name" value="CxxC_CXXC_SSSS"/>
    <property type="match status" value="1"/>
</dbReference>
<dbReference type="Pfam" id="PF09723">
    <property type="entry name" value="Zn_ribbon_8"/>
    <property type="match status" value="1"/>
</dbReference>
<dbReference type="InterPro" id="IPR013429">
    <property type="entry name" value="Regulatory_FmdB_Zinc_ribbon"/>
</dbReference>
<evidence type="ECO:0000313" key="3">
    <source>
        <dbReference type="EMBL" id="GLI36148.1"/>
    </source>
</evidence>
<dbReference type="Proteomes" id="UP001144372">
    <property type="component" value="Unassembled WGS sequence"/>
</dbReference>
<sequence>MPIYEYECLKCGKTMEAMQKFSDAPLTECSECKGELRKLISMSTFHLKGSGWYTTDYAGKNQSTSACKTAETPSTEKKSSSASTDE</sequence>
<dbReference type="NCBIfam" id="TIGR02605">
    <property type="entry name" value="CxxC_CxxC_SSSS"/>
    <property type="match status" value="1"/>
</dbReference>
<reference evidence="3" key="1">
    <citation type="submission" date="2022-12" db="EMBL/GenBank/DDBJ databases">
        <title>Reference genome sequencing for broad-spectrum identification of bacterial and archaeal isolates by mass spectrometry.</title>
        <authorList>
            <person name="Sekiguchi Y."/>
            <person name="Tourlousse D.M."/>
        </authorList>
    </citation>
    <scope>NUCLEOTIDE SEQUENCE</scope>
    <source>
        <strain evidence="3">ASRB1</strain>
    </source>
</reference>
<dbReference type="AlphaFoldDB" id="A0A9W6L8X5"/>
<gene>
    <name evidence="3" type="ORF">DAMNIGENAA_35810</name>
</gene>
<protein>
    <submittedName>
        <fullName evidence="3">FmdB family transcriptional regulator</fullName>
    </submittedName>
</protein>
<feature type="domain" description="Putative regulatory protein FmdB zinc ribbon" evidence="2">
    <location>
        <begin position="1"/>
        <end position="41"/>
    </location>
</feature>
<evidence type="ECO:0000259" key="2">
    <source>
        <dbReference type="SMART" id="SM00834"/>
    </source>
</evidence>
<dbReference type="EMBL" id="BSDR01000001">
    <property type="protein sequence ID" value="GLI36148.1"/>
    <property type="molecule type" value="Genomic_DNA"/>
</dbReference>
<organism evidence="3 4">
    <name type="scientific">Desulforhabdus amnigena</name>
    <dbReference type="NCBI Taxonomy" id="40218"/>
    <lineage>
        <taxon>Bacteria</taxon>
        <taxon>Pseudomonadati</taxon>
        <taxon>Thermodesulfobacteriota</taxon>
        <taxon>Syntrophobacteria</taxon>
        <taxon>Syntrophobacterales</taxon>
        <taxon>Syntrophobacteraceae</taxon>
        <taxon>Desulforhabdus</taxon>
    </lineage>
</organism>
<proteinExistence type="predicted"/>
<keyword evidence="4" id="KW-1185">Reference proteome</keyword>
<comment type="caution">
    <text evidence="3">The sequence shown here is derived from an EMBL/GenBank/DDBJ whole genome shotgun (WGS) entry which is preliminary data.</text>
</comment>